<keyword evidence="1" id="KW-0812">Transmembrane</keyword>
<accession>A0AAU7QER5</accession>
<evidence type="ECO:0000256" key="1">
    <source>
        <dbReference type="SAM" id="Phobius"/>
    </source>
</evidence>
<dbReference type="AlphaFoldDB" id="A0AAU7QER5"/>
<keyword evidence="1" id="KW-1133">Transmembrane helix</keyword>
<evidence type="ECO:0008006" key="3">
    <source>
        <dbReference type="Google" id="ProtNLM"/>
    </source>
</evidence>
<reference evidence="2" key="1">
    <citation type="submission" date="2024-06" db="EMBL/GenBank/DDBJ databases">
        <authorList>
            <person name="Coelho C."/>
            <person name="Bento M."/>
            <person name="Garcia E."/>
            <person name="Camelo A."/>
            <person name="Brandao I."/>
            <person name="Espirito Santo C."/>
            <person name="Trovao J."/>
            <person name="Verissimo A."/>
            <person name="Costa J."/>
            <person name="Tiago I."/>
        </authorList>
    </citation>
    <scope>NUCLEOTIDE SEQUENCE</scope>
    <source>
        <strain evidence="2">KWT182</strain>
    </source>
</reference>
<dbReference type="EMBL" id="CP157947">
    <property type="protein sequence ID" value="XBS71142.1"/>
    <property type="molecule type" value="Genomic_DNA"/>
</dbReference>
<sequence>MRLMDQKSDIATHGGALVTLLSSLMGLSTLELVYLVIAVIGAVVSLLGYLDKRKTEKLNRRLAQERLTFDRERTKAIVDFLQGSPTHDISQAGEVVQKVNNVLKETEQ</sequence>
<name>A0AAU7QER5_9GAMM</name>
<feature type="transmembrane region" description="Helical" evidence="1">
    <location>
        <begin position="32"/>
        <end position="50"/>
    </location>
</feature>
<evidence type="ECO:0000313" key="2">
    <source>
        <dbReference type="EMBL" id="XBS71142.1"/>
    </source>
</evidence>
<proteinExistence type="predicted"/>
<organism evidence="2">
    <name type="scientific">Acerihabitans sp. KWT182</name>
    <dbReference type="NCBI Taxonomy" id="3157919"/>
    <lineage>
        <taxon>Bacteria</taxon>
        <taxon>Pseudomonadati</taxon>
        <taxon>Pseudomonadota</taxon>
        <taxon>Gammaproteobacteria</taxon>
        <taxon>Enterobacterales</taxon>
        <taxon>Pectobacteriaceae</taxon>
        <taxon>Acerihabitans</taxon>
    </lineage>
</organism>
<gene>
    <name evidence="2" type="ORF">ABK905_09320</name>
</gene>
<keyword evidence="1" id="KW-0472">Membrane</keyword>
<protein>
    <recommendedName>
        <fullName evidence="3">Holin</fullName>
    </recommendedName>
</protein>